<dbReference type="InterPro" id="IPR036397">
    <property type="entry name" value="RNaseH_sf"/>
</dbReference>
<dbReference type="PANTHER" id="PTHR47723">
    <property type="entry name" value="OS05G0353850 PROTEIN"/>
    <property type="match status" value="1"/>
</dbReference>
<keyword evidence="3" id="KW-1185">Reference proteome</keyword>
<dbReference type="Proteomes" id="UP000327157">
    <property type="component" value="Chromosome 10"/>
</dbReference>
<accession>A0A5N5FFU9</accession>
<reference evidence="2 3" key="3">
    <citation type="submission" date="2019-11" db="EMBL/GenBank/DDBJ databases">
        <title>A de novo genome assembly of a pear dwarfing rootstock.</title>
        <authorList>
            <person name="Wang F."/>
            <person name="Wang J."/>
            <person name="Li S."/>
            <person name="Zhang Y."/>
            <person name="Fang M."/>
            <person name="Ma L."/>
            <person name="Zhao Y."/>
            <person name="Jiang S."/>
        </authorList>
    </citation>
    <scope>NUCLEOTIDE SEQUENCE [LARGE SCALE GENOMIC DNA]</scope>
    <source>
        <strain evidence="2">S2</strain>
        <tissue evidence="2">Leaf</tissue>
    </source>
</reference>
<reference evidence="3" key="2">
    <citation type="submission" date="2019-10" db="EMBL/GenBank/DDBJ databases">
        <title>A de novo genome assembly of a pear dwarfing rootstock.</title>
        <authorList>
            <person name="Wang F."/>
            <person name="Wang J."/>
            <person name="Li S."/>
            <person name="Zhang Y."/>
            <person name="Fang M."/>
            <person name="Ma L."/>
            <person name="Zhao Y."/>
            <person name="Jiang S."/>
        </authorList>
    </citation>
    <scope>NUCLEOTIDE SEQUENCE [LARGE SCALE GENOMIC DNA]</scope>
</reference>
<gene>
    <name evidence="2" type="ORF">D8674_003000</name>
</gene>
<sequence>MVKSDSKVFVDSVVKKSIRSMWRIYPIMEEIWRLSSSFTQVRWKWIHRETNKAAHEAASLGIERVCHQRWATQPPPSLVLVLSKDGLPCPLRS</sequence>
<dbReference type="InterPro" id="IPR002156">
    <property type="entry name" value="RNaseH_domain"/>
</dbReference>
<dbReference type="PANTHER" id="PTHR47723:SF23">
    <property type="entry name" value="REVERSE TRANSCRIPTASE-LIKE PROTEIN"/>
    <property type="match status" value="1"/>
</dbReference>
<dbReference type="Pfam" id="PF13456">
    <property type="entry name" value="RVT_3"/>
    <property type="match status" value="1"/>
</dbReference>
<feature type="domain" description="RNase H type-1" evidence="1">
    <location>
        <begin position="2"/>
        <end position="59"/>
    </location>
</feature>
<comment type="caution">
    <text evidence="2">The sequence shown here is derived from an EMBL/GenBank/DDBJ whole genome shotgun (WGS) entry which is preliminary data.</text>
</comment>
<organism evidence="2 3">
    <name type="scientific">Pyrus ussuriensis x Pyrus communis</name>
    <dbReference type="NCBI Taxonomy" id="2448454"/>
    <lineage>
        <taxon>Eukaryota</taxon>
        <taxon>Viridiplantae</taxon>
        <taxon>Streptophyta</taxon>
        <taxon>Embryophyta</taxon>
        <taxon>Tracheophyta</taxon>
        <taxon>Spermatophyta</taxon>
        <taxon>Magnoliopsida</taxon>
        <taxon>eudicotyledons</taxon>
        <taxon>Gunneridae</taxon>
        <taxon>Pentapetalae</taxon>
        <taxon>rosids</taxon>
        <taxon>fabids</taxon>
        <taxon>Rosales</taxon>
        <taxon>Rosaceae</taxon>
        <taxon>Amygdaloideae</taxon>
        <taxon>Maleae</taxon>
        <taxon>Pyrus</taxon>
    </lineage>
</organism>
<dbReference type="EMBL" id="SMOL01000695">
    <property type="protein sequence ID" value="KAB2601995.1"/>
    <property type="molecule type" value="Genomic_DNA"/>
</dbReference>
<evidence type="ECO:0000313" key="2">
    <source>
        <dbReference type="EMBL" id="KAB2601995.1"/>
    </source>
</evidence>
<dbReference type="InterPro" id="IPR012337">
    <property type="entry name" value="RNaseH-like_sf"/>
</dbReference>
<evidence type="ECO:0000313" key="3">
    <source>
        <dbReference type="Proteomes" id="UP000327157"/>
    </source>
</evidence>
<evidence type="ECO:0000259" key="1">
    <source>
        <dbReference type="Pfam" id="PF13456"/>
    </source>
</evidence>
<protein>
    <recommendedName>
        <fullName evidence="1">RNase H type-1 domain-containing protein</fullName>
    </recommendedName>
</protein>
<proteinExistence type="predicted"/>
<dbReference type="Gene3D" id="3.30.420.10">
    <property type="entry name" value="Ribonuclease H-like superfamily/Ribonuclease H"/>
    <property type="match status" value="1"/>
</dbReference>
<dbReference type="OrthoDB" id="1166258at2759"/>
<name>A0A5N5FFU9_9ROSA</name>
<dbReference type="GO" id="GO:0003676">
    <property type="term" value="F:nucleic acid binding"/>
    <property type="evidence" value="ECO:0007669"/>
    <property type="project" value="InterPro"/>
</dbReference>
<dbReference type="SUPFAM" id="SSF53098">
    <property type="entry name" value="Ribonuclease H-like"/>
    <property type="match status" value="1"/>
</dbReference>
<dbReference type="AlphaFoldDB" id="A0A5N5FFU9"/>
<dbReference type="InterPro" id="IPR053151">
    <property type="entry name" value="RNase_H-like"/>
</dbReference>
<reference evidence="2 3" key="1">
    <citation type="submission" date="2019-09" db="EMBL/GenBank/DDBJ databases">
        <authorList>
            <person name="Ou C."/>
        </authorList>
    </citation>
    <scope>NUCLEOTIDE SEQUENCE [LARGE SCALE GENOMIC DNA]</scope>
    <source>
        <strain evidence="2">S2</strain>
        <tissue evidence="2">Leaf</tissue>
    </source>
</reference>
<dbReference type="GO" id="GO:0004523">
    <property type="term" value="F:RNA-DNA hybrid ribonuclease activity"/>
    <property type="evidence" value="ECO:0007669"/>
    <property type="project" value="InterPro"/>
</dbReference>